<feature type="compositionally biased region" description="Basic and acidic residues" evidence="1">
    <location>
        <begin position="151"/>
        <end position="160"/>
    </location>
</feature>
<feature type="region of interest" description="Disordered" evidence="1">
    <location>
        <begin position="78"/>
        <end position="132"/>
    </location>
</feature>
<accession>A0AAV5QUD6</accession>
<proteinExistence type="predicted"/>
<feature type="compositionally biased region" description="Low complexity" evidence="1">
    <location>
        <begin position="95"/>
        <end position="123"/>
    </location>
</feature>
<feature type="compositionally biased region" description="Acidic residues" evidence="1">
    <location>
        <begin position="374"/>
        <end position="384"/>
    </location>
</feature>
<reference evidence="2 3" key="1">
    <citation type="journal article" date="2023" name="Elife">
        <title>Identification of key yeast species and microbe-microbe interactions impacting larval growth of Drosophila in the wild.</title>
        <authorList>
            <person name="Mure A."/>
            <person name="Sugiura Y."/>
            <person name="Maeda R."/>
            <person name="Honda K."/>
            <person name="Sakurai N."/>
            <person name="Takahashi Y."/>
            <person name="Watada M."/>
            <person name="Katoh T."/>
            <person name="Gotoh A."/>
            <person name="Gotoh Y."/>
            <person name="Taniguchi I."/>
            <person name="Nakamura K."/>
            <person name="Hayashi T."/>
            <person name="Katayama T."/>
            <person name="Uemura T."/>
            <person name="Hattori Y."/>
        </authorList>
    </citation>
    <scope>NUCLEOTIDE SEQUENCE [LARGE SCALE GENOMIC DNA]</scope>
    <source>
        <strain evidence="2 3">SC-9</strain>
    </source>
</reference>
<feature type="region of interest" description="Disordered" evidence="1">
    <location>
        <begin position="341"/>
        <end position="384"/>
    </location>
</feature>
<feature type="region of interest" description="Disordered" evidence="1">
    <location>
        <begin position="146"/>
        <end position="177"/>
    </location>
</feature>
<gene>
    <name evidence="2" type="ORF">DASC09_058770</name>
</gene>
<dbReference type="RefSeq" id="XP_064855533.1">
    <property type="nucleotide sequence ID" value="XM_064999461.1"/>
</dbReference>
<organism evidence="2 3">
    <name type="scientific">Saccharomycopsis crataegensis</name>
    <dbReference type="NCBI Taxonomy" id="43959"/>
    <lineage>
        <taxon>Eukaryota</taxon>
        <taxon>Fungi</taxon>
        <taxon>Dikarya</taxon>
        <taxon>Ascomycota</taxon>
        <taxon>Saccharomycotina</taxon>
        <taxon>Saccharomycetes</taxon>
        <taxon>Saccharomycopsidaceae</taxon>
        <taxon>Saccharomycopsis</taxon>
    </lineage>
</organism>
<sequence>MLLTVNHSKGDLNDLEAELLQKIEISKISRQLKSKLSAITNKKHIDHDKGFSPSVSKTSTRHSMKRYTSDFAQIHSSVMKPSIRRNGSKSFKHLPSPSSPLYTSHTPSSSPSSSGQMFSSPTTGQIRTTPLRNRKFYKYESLNEIMQASENPDKKNRQQNEQRSTQNQMPSILTTPKSKVIRTTRNFSGGNEDEGANLLMFLATSPSPFNSKTSGGNQFMSSPVRASKSYDEFGSASTAAPSSPHFAYKSFSSPFPSENPSSKYHVPVTPKVMKSTNNNSWGSTIIRTPNFNMSDYVNFMSPSPCGKKNGAAINRFNNLKSPELDASFTSIEKLSGNSYITSNISKDDETEDDSEAEVIEQTINPLQGQHNDDGQETEDEQAEN</sequence>
<evidence type="ECO:0000313" key="2">
    <source>
        <dbReference type="EMBL" id="GMM38538.1"/>
    </source>
</evidence>
<feature type="compositionally biased region" description="Polar residues" evidence="1">
    <location>
        <begin position="161"/>
        <end position="177"/>
    </location>
</feature>
<feature type="compositionally biased region" description="Acidic residues" evidence="1">
    <location>
        <begin position="348"/>
        <end position="358"/>
    </location>
</feature>
<name>A0AAV5QUD6_9ASCO</name>
<evidence type="ECO:0000313" key="3">
    <source>
        <dbReference type="Proteomes" id="UP001360560"/>
    </source>
</evidence>
<keyword evidence="3" id="KW-1185">Reference proteome</keyword>
<dbReference type="Proteomes" id="UP001360560">
    <property type="component" value="Unassembled WGS sequence"/>
</dbReference>
<protein>
    <submittedName>
        <fullName evidence="2">Uncharacterized protein</fullName>
    </submittedName>
</protein>
<feature type="compositionally biased region" description="Basic residues" evidence="1">
    <location>
        <begin position="82"/>
        <end position="92"/>
    </location>
</feature>
<dbReference type="AlphaFoldDB" id="A0AAV5QUD6"/>
<dbReference type="GeneID" id="90076526"/>
<dbReference type="EMBL" id="BTFZ01000020">
    <property type="protein sequence ID" value="GMM38538.1"/>
    <property type="molecule type" value="Genomic_DNA"/>
</dbReference>
<evidence type="ECO:0000256" key="1">
    <source>
        <dbReference type="SAM" id="MobiDB-lite"/>
    </source>
</evidence>
<comment type="caution">
    <text evidence="2">The sequence shown here is derived from an EMBL/GenBank/DDBJ whole genome shotgun (WGS) entry which is preliminary data.</text>
</comment>